<reference evidence="2 3" key="1">
    <citation type="submission" date="2017-05" db="EMBL/GenBank/DDBJ databases">
        <title>Draft genome sequence of Elsinoe australis.</title>
        <authorList>
            <person name="Cheng Q."/>
        </authorList>
    </citation>
    <scope>NUCLEOTIDE SEQUENCE [LARGE SCALE GENOMIC DNA]</scope>
    <source>
        <strain evidence="2 3">NL1</strain>
    </source>
</reference>
<keyword evidence="1" id="KW-0732">Signal</keyword>
<gene>
    <name evidence="2" type="ORF">B9Z65_6390</name>
</gene>
<protein>
    <submittedName>
        <fullName evidence="2">Uncharacterized protein</fullName>
    </submittedName>
</protein>
<dbReference type="Proteomes" id="UP000243723">
    <property type="component" value="Unassembled WGS sequence"/>
</dbReference>
<name>A0A2P8A8I0_9PEZI</name>
<evidence type="ECO:0000313" key="2">
    <source>
        <dbReference type="EMBL" id="PSK56766.1"/>
    </source>
</evidence>
<proteinExistence type="predicted"/>
<dbReference type="AlphaFoldDB" id="A0A2P8A8I0"/>
<accession>A0A2P8A8I0</accession>
<keyword evidence="3" id="KW-1185">Reference proteome</keyword>
<evidence type="ECO:0000313" key="3">
    <source>
        <dbReference type="Proteomes" id="UP000243723"/>
    </source>
</evidence>
<evidence type="ECO:0000256" key="1">
    <source>
        <dbReference type="SAM" id="SignalP"/>
    </source>
</evidence>
<comment type="caution">
    <text evidence="2">The sequence shown here is derived from an EMBL/GenBank/DDBJ whole genome shotgun (WGS) entry which is preliminary data.</text>
</comment>
<sequence>MKFIVVALALIGLTAAAPLSERGTASANAGPICLPGATDCPFGKREAQDASANAGPVCLPGATDCPFDKREAEDASANAGPICLPEATDCPLGKREAEPVALPVDAAANAGI</sequence>
<organism evidence="2 3">
    <name type="scientific">Elsinoe australis</name>
    <dbReference type="NCBI Taxonomy" id="40998"/>
    <lineage>
        <taxon>Eukaryota</taxon>
        <taxon>Fungi</taxon>
        <taxon>Dikarya</taxon>
        <taxon>Ascomycota</taxon>
        <taxon>Pezizomycotina</taxon>
        <taxon>Dothideomycetes</taxon>
        <taxon>Dothideomycetidae</taxon>
        <taxon>Myriangiales</taxon>
        <taxon>Elsinoaceae</taxon>
        <taxon>Elsinoe</taxon>
    </lineage>
</organism>
<feature type="chain" id="PRO_5015162935" evidence="1">
    <location>
        <begin position="17"/>
        <end position="112"/>
    </location>
</feature>
<feature type="signal peptide" evidence="1">
    <location>
        <begin position="1"/>
        <end position="16"/>
    </location>
</feature>
<dbReference type="EMBL" id="NHZQ01000060">
    <property type="protein sequence ID" value="PSK56766.1"/>
    <property type="molecule type" value="Genomic_DNA"/>
</dbReference>